<reference evidence="7" key="1">
    <citation type="submission" date="2013-10" db="EMBL/GenBank/DDBJ databases">
        <title>Genomic analysis of the causative agents of coccidiosis in chickens.</title>
        <authorList>
            <person name="Reid A.J."/>
            <person name="Blake D."/>
            <person name="Billington K."/>
            <person name="Browne H."/>
            <person name="Dunn M."/>
            <person name="Hung S."/>
            <person name="Kawahara F."/>
            <person name="Miranda-Saavedra D."/>
            <person name="Mourier T."/>
            <person name="Nagra H."/>
            <person name="Otto T.D."/>
            <person name="Rawlings N."/>
            <person name="Sanchez A."/>
            <person name="Sanders M."/>
            <person name="Subramaniam C."/>
            <person name="Tay Y."/>
            <person name="Dear P."/>
            <person name="Doerig C."/>
            <person name="Gruber A."/>
            <person name="Parkinson J."/>
            <person name="Shirley M."/>
            <person name="Wan K.L."/>
            <person name="Berriman M."/>
            <person name="Tomley F."/>
            <person name="Pain A."/>
        </authorList>
    </citation>
    <scope>NUCLEOTIDE SEQUENCE [LARGE SCALE GENOMIC DNA]</scope>
    <source>
        <strain evidence="7">Houghton</strain>
    </source>
</reference>
<reference evidence="7" key="2">
    <citation type="submission" date="2013-10" db="EMBL/GenBank/DDBJ databases">
        <authorList>
            <person name="Aslett M."/>
        </authorList>
    </citation>
    <scope>NUCLEOTIDE SEQUENCE [LARGE SCALE GENOMIC DNA]</scope>
    <source>
        <strain evidence="7">Houghton</strain>
    </source>
</reference>
<feature type="region of interest" description="Disordered" evidence="6">
    <location>
        <begin position="1"/>
        <end position="43"/>
    </location>
</feature>
<dbReference type="AlphaFoldDB" id="U6H231"/>
<protein>
    <submittedName>
        <fullName evidence="7">Uncharacterized protein</fullName>
    </submittedName>
</protein>
<dbReference type="InterPro" id="IPR026507">
    <property type="entry name" value="PIRC1/2"/>
</dbReference>
<name>U6H231_9EIME</name>
<evidence type="ECO:0000256" key="1">
    <source>
        <dbReference type="ARBA" id="ARBA00004138"/>
    </source>
</evidence>
<keyword evidence="5" id="KW-0966">Cell projection</keyword>
<evidence type="ECO:0000256" key="4">
    <source>
        <dbReference type="ARBA" id="ARBA00023212"/>
    </source>
</evidence>
<gene>
    <name evidence="7" type="ORF">EPH_0064080</name>
</gene>
<proteinExistence type="predicted"/>
<dbReference type="GO" id="GO:0035082">
    <property type="term" value="P:axoneme assembly"/>
    <property type="evidence" value="ECO:0007669"/>
    <property type="project" value="InterPro"/>
</dbReference>
<dbReference type="VEuPathDB" id="ToxoDB:EPH_0064080"/>
<evidence type="ECO:0000256" key="6">
    <source>
        <dbReference type="SAM" id="MobiDB-lite"/>
    </source>
</evidence>
<dbReference type="Proteomes" id="UP000018201">
    <property type="component" value="Unassembled WGS sequence"/>
</dbReference>
<evidence type="ECO:0000256" key="2">
    <source>
        <dbReference type="ARBA" id="ARBA00004245"/>
    </source>
</evidence>
<sequence length="132" mass="14453">MGGGDPNQDPDDVDPCEQTLPPPVELTSLPMSSAGALRRNQRLSPLQRGDLDLLPMEMTTSGVRCASVVFKRSSQAYGAEQPPILTTPVHGLSSRFSRSLAQGGMYRRQGLETSIQRERVVEGSKDWLMKIL</sequence>
<dbReference type="Pfam" id="PF14892">
    <property type="entry name" value="PIRC1_2"/>
    <property type="match status" value="1"/>
</dbReference>
<dbReference type="GO" id="GO:0005879">
    <property type="term" value="C:axonemal microtubule"/>
    <property type="evidence" value="ECO:0007669"/>
    <property type="project" value="InterPro"/>
</dbReference>
<comment type="subcellular location">
    <subcellularLocation>
        <location evidence="1">Cell projection</location>
        <location evidence="1">Cilium</location>
    </subcellularLocation>
    <subcellularLocation>
        <location evidence="2">Cytoplasm</location>
        <location evidence="2">Cytoskeleton</location>
    </subcellularLocation>
</comment>
<keyword evidence="8" id="KW-1185">Reference proteome</keyword>
<evidence type="ECO:0000313" key="7">
    <source>
        <dbReference type="EMBL" id="CDI85508.1"/>
    </source>
</evidence>
<evidence type="ECO:0000256" key="5">
    <source>
        <dbReference type="ARBA" id="ARBA00023273"/>
    </source>
</evidence>
<dbReference type="EMBL" id="HG693922">
    <property type="protein sequence ID" value="CDI85508.1"/>
    <property type="molecule type" value="Genomic_DNA"/>
</dbReference>
<keyword evidence="3" id="KW-0963">Cytoplasm</keyword>
<evidence type="ECO:0000256" key="3">
    <source>
        <dbReference type="ARBA" id="ARBA00022490"/>
    </source>
</evidence>
<accession>U6H231</accession>
<dbReference type="OrthoDB" id="410747at2759"/>
<keyword evidence="4" id="KW-0206">Cytoskeleton</keyword>
<evidence type="ECO:0000313" key="8">
    <source>
        <dbReference type="Proteomes" id="UP000018201"/>
    </source>
</evidence>
<organism evidence="7 8">
    <name type="scientific">Eimeria praecox</name>
    <dbReference type="NCBI Taxonomy" id="51316"/>
    <lineage>
        <taxon>Eukaryota</taxon>
        <taxon>Sar</taxon>
        <taxon>Alveolata</taxon>
        <taxon>Apicomplexa</taxon>
        <taxon>Conoidasida</taxon>
        <taxon>Coccidia</taxon>
        <taxon>Eucoccidiorida</taxon>
        <taxon>Eimeriorina</taxon>
        <taxon>Eimeriidae</taxon>
        <taxon>Eimeria</taxon>
    </lineage>
</organism>